<dbReference type="AlphaFoldDB" id="A0A4P6XHB8"/>
<feature type="compositionally biased region" description="Acidic residues" evidence="1">
    <location>
        <begin position="209"/>
        <end position="220"/>
    </location>
</feature>
<gene>
    <name evidence="2" type="primary">MPUL0A13130</name>
    <name evidence="2" type="ORF">METSCH_A13130</name>
</gene>
<dbReference type="EMBL" id="CP034456">
    <property type="protein sequence ID" value="QBM86667.1"/>
    <property type="molecule type" value="Genomic_DNA"/>
</dbReference>
<keyword evidence="3" id="KW-1185">Reference proteome</keyword>
<sequence length="220" mass="25905">MIRGNYSLAKEVRKNEQKNKQKLQSRQKLQSKREQLSSADPIKIYLQIERLERVSENDHYQQKRLLRLREDWAFIRKHKLHAEKVDLFLAQRQKLKDAKEKAQRKLLGKDSIYFNPELNPLGKVPHLNRLIGEEPVFPNLAKPLKAPHHHELDPLIREYNITPPEGNPPRFYKLVQNTQRKQKDVSTPESKVEDSISLQKKGNMRYLDSESEEGLLSDDS</sequence>
<feature type="compositionally biased region" description="Basic and acidic residues" evidence="1">
    <location>
        <begin position="181"/>
        <end position="194"/>
    </location>
</feature>
<accession>A0A4P6XHB8</accession>
<feature type="region of interest" description="Disordered" evidence="1">
    <location>
        <begin position="177"/>
        <end position="220"/>
    </location>
</feature>
<organism evidence="2 3">
    <name type="scientific">Metschnikowia aff. pulcherrima</name>
    <dbReference type="NCBI Taxonomy" id="2163413"/>
    <lineage>
        <taxon>Eukaryota</taxon>
        <taxon>Fungi</taxon>
        <taxon>Dikarya</taxon>
        <taxon>Ascomycota</taxon>
        <taxon>Saccharomycotina</taxon>
        <taxon>Pichiomycetes</taxon>
        <taxon>Metschnikowiaceae</taxon>
        <taxon>Metschnikowia</taxon>
    </lineage>
</organism>
<dbReference type="Pfam" id="PF12622">
    <property type="entry name" value="NpwBP"/>
    <property type="match status" value="1"/>
</dbReference>
<evidence type="ECO:0000313" key="2">
    <source>
        <dbReference type="EMBL" id="QBM86667.1"/>
    </source>
</evidence>
<evidence type="ECO:0000256" key="1">
    <source>
        <dbReference type="SAM" id="MobiDB-lite"/>
    </source>
</evidence>
<feature type="region of interest" description="Disordered" evidence="1">
    <location>
        <begin position="12"/>
        <end position="35"/>
    </location>
</feature>
<reference evidence="3" key="1">
    <citation type="submission" date="2019-03" db="EMBL/GenBank/DDBJ databases">
        <title>Snf2 controls pulcherriminic acid biosynthesis and connects pigmentation and antifungal activity of the yeast Metschnikowia pulcherrima.</title>
        <authorList>
            <person name="Gore-Lloyd D."/>
            <person name="Sumann I."/>
            <person name="Brachmann A.O."/>
            <person name="Schneeberger K."/>
            <person name="Ortiz-Merino R.A."/>
            <person name="Moreno-Beltran M."/>
            <person name="Schlaefli M."/>
            <person name="Kirner P."/>
            <person name="Santos Kron A."/>
            <person name="Wolfe K.H."/>
            <person name="Piel J."/>
            <person name="Ahrens C.H."/>
            <person name="Henk D."/>
            <person name="Freimoser F.M."/>
        </authorList>
    </citation>
    <scope>NUCLEOTIDE SEQUENCE [LARGE SCALE GENOMIC DNA]</scope>
    <source>
        <strain evidence="3">APC 1.2</strain>
    </source>
</reference>
<proteinExistence type="predicted"/>
<evidence type="ECO:0000313" key="3">
    <source>
        <dbReference type="Proteomes" id="UP000292447"/>
    </source>
</evidence>
<protein>
    <submittedName>
        <fullName evidence="2">mRNA biogenesis factor</fullName>
    </submittedName>
</protein>
<dbReference type="Proteomes" id="UP000292447">
    <property type="component" value="Chromosome I"/>
</dbReference>
<name>A0A4P6XHB8_9ASCO</name>